<dbReference type="AlphaFoldDB" id="A0A382SUI8"/>
<dbReference type="InterPro" id="IPR020456">
    <property type="entry name" value="Acylphosphatase"/>
</dbReference>
<dbReference type="Pfam" id="PF00708">
    <property type="entry name" value="Acylphosphatase"/>
    <property type="match status" value="1"/>
</dbReference>
<dbReference type="PANTHER" id="PTHR47268:SF4">
    <property type="entry name" value="ACYLPHOSPHATASE"/>
    <property type="match status" value="1"/>
</dbReference>
<reference evidence="2" key="1">
    <citation type="submission" date="2018-05" db="EMBL/GenBank/DDBJ databases">
        <authorList>
            <person name="Lanie J.A."/>
            <person name="Ng W.-L."/>
            <person name="Kazmierczak K.M."/>
            <person name="Andrzejewski T.M."/>
            <person name="Davidsen T.M."/>
            <person name="Wayne K.J."/>
            <person name="Tettelin H."/>
            <person name="Glass J.I."/>
            <person name="Rusch D."/>
            <person name="Podicherti R."/>
            <person name="Tsui H.-C.T."/>
            <person name="Winkler M.E."/>
        </authorList>
    </citation>
    <scope>NUCLEOTIDE SEQUENCE</scope>
</reference>
<sequence length="92" mass="10700">MMPKRLHIYFHGRVQGVGFRYSVKQLSLEFEVTGWVKNLPDGSVELMVEGEHDELETFQAAIPDAGLRRFIRETQSHWSEGTCEFRGFEVVR</sequence>
<dbReference type="EMBL" id="UINC01131257">
    <property type="protein sequence ID" value="SVD12848.1"/>
    <property type="molecule type" value="Genomic_DNA"/>
</dbReference>
<evidence type="ECO:0000259" key="1">
    <source>
        <dbReference type="PROSITE" id="PS51160"/>
    </source>
</evidence>
<dbReference type="PROSITE" id="PS00151">
    <property type="entry name" value="ACYLPHOSPHATASE_2"/>
    <property type="match status" value="1"/>
</dbReference>
<dbReference type="InterPro" id="IPR001792">
    <property type="entry name" value="Acylphosphatase-like_dom"/>
</dbReference>
<dbReference type="InterPro" id="IPR017968">
    <property type="entry name" value="Acylphosphatase_CS"/>
</dbReference>
<organism evidence="2">
    <name type="scientific">marine metagenome</name>
    <dbReference type="NCBI Taxonomy" id="408172"/>
    <lineage>
        <taxon>unclassified sequences</taxon>
        <taxon>metagenomes</taxon>
        <taxon>ecological metagenomes</taxon>
    </lineage>
</organism>
<accession>A0A382SUI8</accession>
<dbReference type="Gene3D" id="3.30.70.100">
    <property type="match status" value="1"/>
</dbReference>
<dbReference type="SUPFAM" id="SSF54975">
    <property type="entry name" value="Acylphosphatase/BLUF domain-like"/>
    <property type="match status" value="1"/>
</dbReference>
<dbReference type="GO" id="GO:0003998">
    <property type="term" value="F:acylphosphatase activity"/>
    <property type="evidence" value="ECO:0007669"/>
    <property type="project" value="InterPro"/>
</dbReference>
<dbReference type="PROSITE" id="PS51160">
    <property type="entry name" value="ACYLPHOSPHATASE_3"/>
    <property type="match status" value="1"/>
</dbReference>
<dbReference type="InterPro" id="IPR036046">
    <property type="entry name" value="Acylphosphatase-like_dom_sf"/>
</dbReference>
<feature type="domain" description="Acylphosphatase-like" evidence="1">
    <location>
        <begin position="5"/>
        <end position="92"/>
    </location>
</feature>
<proteinExistence type="predicted"/>
<dbReference type="PANTHER" id="PTHR47268">
    <property type="entry name" value="ACYLPHOSPHATASE"/>
    <property type="match status" value="1"/>
</dbReference>
<gene>
    <name evidence="2" type="ORF">METZ01_LOCUS365702</name>
</gene>
<evidence type="ECO:0000313" key="2">
    <source>
        <dbReference type="EMBL" id="SVD12848.1"/>
    </source>
</evidence>
<name>A0A382SUI8_9ZZZZ</name>
<protein>
    <recommendedName>
        <fullName evidence="1">Acylphosphatase-like domain-containing protein</fullName>
    </recommendedName>
</protein>